<reference evidence="2 3" key="1">
    <citation type="submission" date="2021-06" db="EMBL/GenBank/DDBJ databases">
        <title>Chromosome-level genome assembly of the red-tail catfish (Hemibagrus wyckioides).</title>
        <authorList>
            <person name="Shao F."/>
        </authorList>
    </citation>
    <scope>NUCLEOTIDE SEQUENCE [LARGE SCALE GENOMIC DNA]</scope>
    <source>
        <strain evidence="2">EC202008001</strain>
        <tissue evidence="2">Blood</tissue>
    </source>
</reference>
<comment type="caution">
    <text evidence="2">The sequence shown here is derived from an EMBL/GenBank/DDBJ whole genome shotgun (WGS) entry which is preliminary data.</text>
</comment>
<proteinExistence type="predicted"/>
<accession>A0A9D3S9W4</accession>
<sequence>MVTLISVDVCNETRRAGQRVEGRWMPLVSPAAGHLSSPSAAQRLHLARSLRAVASLLCCFPPTSQSRNSEPKQESSKLYGSKRVVVFFPLQRPEDRAKVGKRRRIEAAGDADGPERNPVFPWQRTAHIISSPRTPCRTYTS</sequence>
<name>A0A9D3S9W4_9TELE</name>
<dbReference type="EMBL" id="JAHKSW010000025">
    <property type="protein sequence ID" value="KAG7316791.1"/>
    <property type="molecule type" value="Genomic_DNA"/>
</dbReference>
<organism evidence="2 3">
    <name type="scientific">Hemibagrus wyckioides</name>
    <dbReference type="NCBI Taxonomy" id="337641"/>
    <lineage>
        <taxon>Eukaryota</taxon>
        <taxon>Metazoa</taxon>
        <taxon>Chordata</taxon>
        <taxon>Craniata</taxon>
        <taxon>Vertebrata</taxon>
        <taxon>Euteleostomi</taxon>
        <taxon>Actinopterygii</taxon>
        <taxon>Neopterygii</taxon>
        <taxon>Teleostei</taxon>
        <taxon>Ostariophysi</taxon>
        <taxon>Siluriformes</taxon>
        <taxon>Bagridae</taxon>
        <taxon>Hemibagrus</taxon>
    </lineage>
</organism>
<gene>
    <name evidence="2" type="ORF">KOW79_020332</name>
</gene>
<protein>
    <submittedName>
        <fullName evidence="2">Uncharacterized protein</fullName>
    </submittedName>
</protein>
<dbReference type="AlphaFoldDB" id="A0A9D3S9W4"/>
<dbReference type="Proteomes" id="UP000824219">
    <property type="component" value="Linkage Group LG25"/>
</dbReference>
<evidence type="ECO:0000256" key="1">
    <source>
        <dbReference type="SAM" id="MobiDB-lite"/>
    </source>
</evidence>
<evidence type="ECO:0000313" key="2">
    <source>
        <dbReference type="EMBL" id="KAG7316791.1"/>
    </source>
</evidence>
<evidence type="ECO:0000313" key="3">
    <source>
        <dbReference type="Proteomes" id="UP000824219"/>
    </source>
</evidence>
<feature type="region of interest" description="Disordered" evidence="1">
    <location>
        <begin position="96"/>
        <end position="123"/>
    </location>
</feature>
<keyword evidence="3" id="KW-1185">Reference proteome</keyword>